<dbReference type="InterPro" id="IPR006102">
    <property type="entry name" value="Ig-like_GH2"/>
</dbReference>
<reference evidence="6" key="1">
    <citation type="submission" date="2022-09" db="EMBL/GenBank/DDBJ databases">
        <title>Actin cytoskeleton and complex cell architecture in an #Asgard archaeon.</title>
        <authorList>
            <person name="Ponce Toledo R.I."/>
            <person name="Schleper C."/>
            <person name="Rodrigues Oliveira T."/>
            <person name="Wollweber F."/>
            <person name="Xu J."/>
            <person name="Rittmann S."/>
            <person name="Klingl A."/>
            <person name="Pilhofer M."/>
        </authorList>
    </citation>
    <scope>NUCLEOTIDE SEQUENCE</scope>
    <source>
        <strain evidence="6">B-35</strain>
    </source>
</reference>
<evidence type="ECO:0000256" key="1">
    <source>
        <dbReference type="ARBA" id="ARBA00007401"/>
    </source>
</evidence>
<evidence type="ECO:0000313" key="6">
    <source>
        <dbReference type="EMBL" id="UYP47366.1"/>
    </source>
</evidence>
<dbReference type="InterPro" id="IPR008979">
    <property type="entry name" value="Galactose-bd-like_sf"/>
</dbReference>
<dbReference type="Gene3D" id="3.20.20.80">
    <property type="entry name" value="Glycosidases"/>
    <property type="match status" value="1"/>
</dbReference>
<evidence type="ECO:0000256" key="3">
    <source>
        <dbReference type="ARBA" id="ARBA00023295"/>
    </source>
</evidence>
<dbReference type="InterPro" id="IPR051913">
    <property type="entry name" value="GH2_Domain-Containing"/>
</dbReference>
<dbReference type="SUPFAM" id="SSF49303">
    <property type="entry name" value="beta-Galactosidase/glucuronidase domain"/>
    <property type="match status" value="1"/>
</dbReference>
<dbReference type="PANTHER" id="PTHR42732">
    <property type="entry name" value="BETA-GALACTOSIDASE"/>
    <property type="match status" value="1"/>
</dbReference>
<keyword evidence="3 6" id="KW-0326">Glycosidase</keyword>
<feature type="domain" description="Glycoside hydrolase family 2 immunoglobulin-like beta-sandwich" evidence="4">
    <location>
        <begin position="181"/>
        <end position="278"/>
    </location>
</feature>
<dbReference type="InterPro" id="IPR017853">
    <property type="entry name" value="GH"/>
</dbReference>
<dbReference type="Proteomes" id="UP001208689">
    <property type="component" value="Chromosome"/>
</dbReference>
<dbReference type="Gene3D" id="2.60.120.260">
    <property type="entry name" value="Galactose-binding domain-like"/>
    <property type="match status" value="1"/>
</dbReference>
<keyword evidence="7" id="KW-1185">Reference proteome</keyword>
<keyword evidence="2 6" id="KW-0378">Hydrolase</keyword>
<feature type="domain" description="Glycosyl hydrolases family 2 sugar binding" evidence="5">
    <location>
        <begin position="6"/>
        <end position="156"/>
    </location>
</feature>
<dbReference type="InterPro" id="IPR036156">
    <property type="entry name" value="Beta-gal/glucu_dom_sf"/>
</dbReference>
<dbReference type="EC" id="3.2.1.23" evidence="6"/>
<accession>A0ABY6HV24</accession>
<evidence type="ECO:0000256" key="2">
    <source>
        <dbReference type="ARBA" id="ARBA00022801"/>
    </source>
</evidence>
<dbReference type="EMBL" id="CP104013">
    <property type="protein sequence ID" value="UYP47366.1"/>
    <property type="molecule type" value="Genomic_DNA"/>
</dbReference>
<protein>
    <submittedName>
        <fullName evidence="6">Beta-galactosidase</fullName>
        <ecNumber evidence="6">3.2.1.23</ecNumber>
    </submittedName>
</protein>
<dbReference type="GO" id="GO:0004565">
    <property type="term" value="F:beta-galactosidase activity"/>
    <property type="evidence" value="ECO:0007669"/>
    <property type="project" value="UniProtKB-EC"/>
</dbReference>
<dbReference type="PANTHER" id="PTHR42732:SF1">
    <property type="entry name" value="BETA-MANNOSIDASE"/>
    <property type="match status" value="1"/>
</dbReference>
<dbReference type="Pfam" id="PF02837">
    <property type="entry name" value="Glyco_hydro_2_N"/>
    <property type="match status" value="1"/>
</dbReference>
<gene>
    <name evidence="6" type="ORF">NEF87_003651</name>
</gene>
<organism evidence="6 7">
    <name type="scientific">Candidatus Lokiarchaeum ossiferum</name>
    <dbReference type="NCBI Taxonomy" id="2951803"/>
    <lineage>
        <taxon>Archaea</taxon>
        <taxon>Promethearchaeati</taxon>
        <taxon>Promethearchaeota</taxon>
        <taxon>Promethearchaeia</taxon>
        <taxon>Promethearchaeales</taxon>
        <taxon>Promethearchaeaceae</taxon>
        <taxon>Candidatus Lokiarchaeum</taxon>
    </lineage>
</organism>
<dbReference type="Pfam" id="PF00703">
    <property type="entry name" value="Glyco_hydro_2"/>
    <property type="match status" value="1"/>
</dbReference>
<evidence type="ECO:0000259" key="4">
    <source>
        <dbReference type="Pfam" id="PF00703"/>
    </source>
</evidence>
<dbReference type="InterPro" id="IPR013783">
    <property type="entry name" value="Ig-like_fold"/>
</dbReference>
<sequence>MEDVISLTGELWRFAVDPNGEGIEQEWFLQENQPYLEEKTRIAVPSCWNRRSSTEFKDYEGVAWYWRTFRTPKSFSNKKVFLFFAQIAHKATIYIDGLEIGSFHGAFLPFKFDISKFADNNTHFLAIRIDGKPDANRYISTEKVTEYFGIFGEVYIRTEKTLTLEERSMETVLRYDEISHKLNFAELTFSFYVKNAAEEDYTGEISIKITRDYVPVINIKRPIDVLKKNSRLSKIVVHINKEDLELWTPKSPNLYKLSVRIGNDEGGMIYIDENIGIREINVIGEQIMLNGAPFEIQGGDFPIDSEKYGYSNPRIDILDRFKRMKNQNINTIRSNQGILTPFIIELASRYGFLTLVDIPVTHLTTNEKQTFFNDYIDAITYQPSVALYTINFVLDPSDPKLNKLILDYEKMFTNRLDPTRYFLPVKTNFEAKTWYQEIDGKFIDTLK</sequence>
<dbReference type="SUPFAM" id="SSF51445">
    <property type="entry name" value="(Trans)glycosidases"/>
    <property type="match status" value="1"/>
</dbReference>
<comment type="similarity">
    <text evidence="1">Belongs to the glycosyl hydrolase 2 family.</text>
</comment>
<dbReference type="InterPro" id="IPR006104">
    <property type="entry name" value="Glyco_hydro_2_N"/>
</dbReference>
<dbReference type="Gene3D" id="2.60.40.10">
    <property type="entry name" value="Immunoglobulins"/>
    <property type="match status" value="1"/>
</dbReference>
<dbReference type="SUPFAM" id="SSF49785">
    <property type="entry name" value="Galactose-binding domain-like"/>
    <property type="match status" value="1"/>
</dbReference>
<evidence type="ECO:0000313" key="7">
    <source>
        <dbReference type="Proteomes" id="UP001208689"/>
    </source>
</evidence>
<name>A0ABY6HV24_9ARCH</name>
<evidence type="ECO:0000259" key="5">
    <source>
        <dbReference type="Pfam" id="PF02837"/>
    </source>
</evidence>
<proteinExistence type="inferred from homology"/>